<proteinExistence type="predicted"/>
<organism evidence="1 2">
    <name type="scientific">Ditylenchus dipsaci</name>
    <dbReference type="NCBI Taxonomy" id="166011"/>
    <lineage>
        <taxon>Eukaryota</taxon>
        <taxon>Metazoa</taxon>
        <taxon>Ecdysozoa</taxon>
        <taxon>Nematoda</taxon>
        <taxon>Chromadorea</taxon>
        <taxon>Rhabditida</taxon>
        <taxon>Tylenchina</taxon>
        <taxon>Tylenchomorpha</taxon>
        <taxon>Sphaerularioidea</taxon>
        <taxon>Anguinidae</taxon>
        <taxon>Anguininae</taxon>
        <taxon>Ditylenchus</taxon>
    </lineage>
</organism>
<dbReference type="WBParaSite" id="jg4507">
    <property type="protein sequence ID" value="jg4507"/>
    <property type="gene ID" value="jg4507"/>
</dbReference>
<evidence type="ECO:0000313" key="2">
    <source>
        <dbReference type="WBParaSite" id="jg4507"/>
    </source>
</evidence>
<protein>
    <submittedName>
        <fullName evidence="2">Uncharacterized protein</fullName>
    </submittedName>
</protein>
<evidence type="ECO:0000313" key="1">
    <source>
        <dbReference type="Proteomes" id="UP000887574"/>
    </source>
</evidence>
<name>A0A915EEM9_9BILA</name>
<dbReference type="Proteomes" id="UP000887574">
    <property type="component" value="Unplaced"/>
</dbReference>
<dbReference type="AlphaFoldDB" id="A0A915EEM9"/>
<sequence>MVIVASSGIRRTRVTQERELAGMFNTSIKCLQIATKKAVGEEETKIEHKPQSKLLFLPLPVISRRGDFREGQPLLEWESTSSSASSPLLLAANGVCLGQVSFF</sequence>
<reference evidence="2" key="1">
    <citation type="submission" date="2022-11" db="UniProtKB">
        <authorList>
            <consortium name="WormBaseParasite"/>
        </authorList>
    </citation>
    <scope>IDENTIFICATION</scope>
</reference>
<accession>A0A915EEM9</accession>
<keyword evidence="1" id="KW-1185">Reference proteome</keyword>